<protein>
    <submittedName>
        <fullName evidence="4">Aspartate aminotransferase</fullName>
    </submittedName>
</protein>
<dbReference type="SUPFAM" id="SSF53383">
    <property type="entry name" value="PLP-dependent transferases"/>
    <property type="match status" value="1"/>
</dbReference>
<evidence type="ECO:0000256" key="2">
    <source>
        <dbReference type="ARBA" id="ARBA00022898"/>
    </source>
</evidence>
<dbReference type="PROSITE" id="PS00105">
    <property type="entry name" value="AA_TRANSFER_CLASS_1"/>
    <property type="match status" value="1"/>
</dbReference>
<evidence type="ECO:0000313" key="4">
    <source>
        <dbReference type="EMBL" id="KAF2023300.1"/>
    </source>
</evidence>
<dbReference type="InterPro" id="IPR015424">
    <property type="entry name" value="PyrdxlP-dep_Trfase"/>
</dbReference>
<dbReference type="InterPro" id="IPR004838">
    <property type="entry name" value="NHTrfase_class1_PyrdxlP-BS"/>
</dbReference>
<dbReference type="InterPro" id="IPR004839">
    <property type="entry name" value="Aminotransferase_I/II_large"/>
</dbReference>
<comment type="similarity">
    <text evidence="1">Belongs to the class-I pyridoxal-phosphate-dependent aminotransferase family.</text>
</comment>
<keyword evidence="5" id="KW-1185">Reference proteome</keyword>
<organism evidence="4 5">
    <name type="scientific">Setomelanomma holmii</name>
    <dbReference type="NCBI Taxonomy" id="210430"/>
    <lineage>
        <taxon>Eukaryota</taxon>
        <taxon>Fungi</taxon>
        <taxon>Dikarya</taxon>
        <taxon>Ascomycota</taxon>
        <taxon>Pezizomycotina</taxon>
        <taxon>Dothideomycetes</taxon>
        <taxon>Pleosporomycetidae</taxon>
        <taxon>Pleosporales</taxon>
        <taxon>Pleosporineae</taxon>
        <taxon>Phaeosphaeriaceae</taxon>
        <taxon>Setomelanomma</taxon>
    </lineage>
</organism>
<dbReference type="AlphaFoldDB" id="A0A9P4GXG6"/>
<dbReference type="GO" id="GO:0030170">
    <property type="term" value="F:pyridoxal phosphate binding"/>
    <property type="evidence" value="ECO:0007669"/>
    <property type="project" value="InterPro"/>
</dbReference>
<dbReference type="InterPro" id="IPR050478">
    <property type="entry name" value="Ethylene_sulfur-biosynth"/>
</dbReference>
<reference evidence="4" key="1">
    <citation type="journal article" date="2020" name="Stud. Mycol.">
        <title>101 Dothideomycetes genomes: a test case for predicting lifestyles and emergence of pathogens.</title>
        <authorList>
            <person name="Haridas S."/>
            <person name="Albert R."/>
            <person name="Binder M."/>
            <person name="Bloem J."/>
            <person name="Labutti K."/>
            <person name="Salamov A."/>
            <person name="Andreopoulos B."/>
            <person name="Baker S."/>
            <person name="Barry K."/>
            <person name="Bills G."/>
            <person name="Bluhm B."/>
            <person name="Cannon C."/>
            <person name="Castanera R."/>
            <person name="Culley D."/>
            <person name="Daum C."/>
            <person name="Ezra D."/>
            <person name="Gonzalez J."/>
            <person name="Henrissat B."/>
            <person name="Kuo A."/>
            <person name="Liang C."/>
            <person name="Lipzen A."/>
            <person name="Lutzoni F."/>
            <person name="Magnuson J."/>
            <person name="Mondo S."/>
            <person name="Nolan M."/>
            <person name="Ohm R."/>
            <person name="Pangilinan J."/>
            <person name="Park H.-J."/>
            <person name="Ramirez L."/>
            <person name="Alfaro M."/>
            <person name="Sun H."/>
            <person name="Tritt A."/>
            <person name="Yoshinaga Y."/>
            <person name="Zwiers L.-H."/>
            <person name="Turgeon B."/>
            <person name="Goodwin S."/>
            <person name="Spatafora J."/>
            <person name="Crous P."/>
            <person name="Grigoriev I."/>
        </authorList>
    </citation>
    <scope>NUCLEOTIDE SEQUENCE</scope>
    <source>
        <strain evidence="4">CBS 110217</strain>
    </source>
</reference>
<dbReference type="Pfam" id="PF00155">
    <property type="entry name" value="Aminotran_1_2"/>
    <property type="match status" value="1"/>
</dbReference>
<sequence length="449" mass="50409">MLSQRAQEQVPHSTYNEMWDVMRDPWTKFDNPQGSVDLGVAENKLMQAELQHFLENNINLYGSVISYQDGPTGSQRLRQALAKFLSRQLETHRPLEASQIIVTNGVSSALEHSAWALADESEAFLLGRPYYGEITLCQRPHVRTVPVTFGDVNPLSLAAVGCYERALLEAQRQGQVVKGVLLCSPHNPLGRCYPRHVLRALLALCSKYQLHLVSDEAYALSVWRVPMFTSVLSLDLEDLIDPSLVHVLWGVSKDFGANGWRMGCLISPRNWELRAALGSVAIYSYASSITDHVVAQMLEDDTFTAAYLAENRRRLAGAFAFTTDFLQRHAIPFMADTHAALFVWADLGQAYRRRRHPERASRRTAIEALEAVDEGKVVEKVKKSLRQQKVYLAWGGNFDSESNDMFRIVFAHPISYLEEGLRRIDRALGSAIGPKTGVVQDQVLSLSRI</sequence>
<keyword evidence="2" id="KW-0663">Pyridoxal phosphate</keyword>
<dbReference type="EMBL" id="ML978361">
    <property type="protein sequence ID" value="KAF2023300.1"/>
    <property type="molecule type" value="Genomic_DNA"/>
</dbReference>
<feature type="domain" description="Aminotransferase class I/classII large" evidence="3">
    <location>
        <begin position="37"/>
        <end position="424"/>
    </location>
</feature>
<evidence type="ECO:0000313" key="5">
    <source>
        <dbReference type="Proteomes" id="UP000799777"/>
    </source>
</evidence>
<proteinExistence type="inferred from homology"/>
<dbReference type="GO" id="GO:0008483">
    <property type="term" value="F:transaminase activity"/>
    <property type="evidence" value="ECO:0007669"/>
    <property type="project" value="UniProtKB-KW"/>
</dbReference>
<comment type="caution">
    <text evidence="4">The sequence shown here is derived from an EMBL/GenBank/DDBJ whole genome shotgun (WGS) entry which is preliminary data.</text>
</comment>
<dbReference type="PANTHER" id="PTHR43795:SF63">
    <property type="entry name" value="PUTATIVE (AFU_ORTHOLOGUE AFUA_4G00630)-RELATED"/>
    <property type="match status" value="1"/>
</dbReference>
<dbReference type="PRINTS" id="PR00753">
    <property type="entry name" value="ACCSYNTHASE"/>
</dbReference>
<keyword evidence="4" id="KW-0032">Aminotransferase</keyword>
<accession>A0A9P4GXG6</accession>
<name>A0A9P4GXG6_9PLEO</name>
<dbReference type="InterPro" id="IPR015421">
    <property type="entry name" value="PyrdxlP-dep_Trfase_major"/>
</dbReference>
<gene>
    <name evidence="4" type="ORF">EK21DRAFT_81242</name>
</gene>
<evidence type="ECO:0000259" key="3">
    <source>
        <dbReference type="Pfam" id="PF00155"/>
    </source>
</evidence>
<dbReference type="OrthoDB" id="7042322at2759"/>
<dbReference type="Proteomes" id="UP000799777">
    <property type="component" value="Unassembled WGS sequence"/>
</dbReference>
<dbReference type="GO" id="GO:0006520">
    <property type="term" value="P:amino acid metabolic process"/>
    <property type="evidence" value="ECO:0007669"/>
    <property type="project" value="TreeGrafter"/>
</dbReference>
<evidence type="ECO:0000256" key="1">
    <source>
        <dbReference type="ARBA" id="ARBA00007441"/>
    </source>
</evidence>
<dbReference type="CDD" id="cd00609">
    <property type="entry name" value="AAT_like"/>
    <property type="match status" value="1"/>
</dbReference>
<dbReference type="Gene3D" id="3.40.640.10">
    <property type="entry name" value="Type I PLP-dependent aspartate aminotransferase-like (Major domain)"/>
    <property type="match status" value="1"/>
</dbReference>
<dbReference type="PANTHER" id="PTHR43795">
    <property type="entry name" value="BIFUNCTIONAL ASPARTATE AMINOTRANSFERASE AND GLUTAMATE/ASPARTATE-PREPHENATE AMINOTRANSFERASE-RELATED"/>
    <property type="match status" value="1"/>
</dbReference>
<dbReference type="InterPro" id="IPR015422">
    <property type="entry name" value="PyrdxlP-dep_Trfase_small"/>
</dbReference>
<keyword evidence="4" id="KW-0808">Transferase</keyword>
<dbReference type="Gene3D" id="3.90.1150.10">
    <property type="entry name" value="Aspartate Aminotransferase, domain 1"/>
    <property type="match status" value="1"/>
</dbReference>